<keyword evidence="3" id="KW-1185">Reference proteome</keyword>
<keyword evidence="1" id="KW-0472">Membrane</keyword>
<protein>
    <submittedName>
        <fullName evidence="2">Prepilin-type N-terminal cleavage/methylation domain-containing protein</fullName>
    </submittedName>
</protein>
<organism evidence="2 3">
    <name type="scientific">Pseudomonas berkeleyensis</name>
    <dbReference type="NCBI Taxonomy" id="2726956"/>
    <lineage>
        <taxon>Bacteria</taxon>
        <taxon>Pseudomonadati</taxon>
        <taxon>Pseudomonadota</taxon>
        <taxon>Gammaproteobacteria</taxon>
        <taxon>Pseudomonadales</taxon>
        <taxon>Pseudomonadaceae</taxon>
        <taxon>Pseudomonas</taxon>
    </lineage>
</organism>
<sequence>MKQQQGLSLIELMVAIVISSLLVLGVTEIFSRTFFADRDNTELTYMQESGRLALEIIGQDARRAGFQGCVASDTVTAFAPDNTTLPRDAVSSTDANSLTFRYATPGSGCGTTALNFEPPITYTNTNGGISRNGDPILDNATLAFNFIPNNDPIAASAIHVQITVTDSRNAGTPLSARTFSATYEMRNRLQ</sequence>
<proteinExistence type="predicted"/>
<dbReference type="AlphaFoldDB" id="A0A7G5DS71"/>
<keyword evidence="1" id="KW-1133">Transmembrane helix</keyword>
<evidence type="ECO:0000313" key="3">
    <source>
        <dbReference type="Proteomes" id="UP000515276"/>
    </source>
</evidence>
<evidence type="ECO:0000256" key="1">
    <source>
        <dbReference type="SAM" id="Phobius"/>
    </source>
</evidence>
<reference evidence="2 3" key="1">
    <citation type="journal article" date="2020" name="G3 (Bethesda)">
        <title>CeMbio - The Caenorhabditis elegans Microbiome Resource.</title>
        <authorList>
            <person name="Dirksen P."/>
            <person name="Assie A."/>
            <person name="Zimmermann J."/>
            <person name="Zhang F."/>
            <person name="Tietje A.M."/>
            <person name="Marsh S.A."/>
            <person name="Felix M.A."/>
            <person name="Shapira M."/>
            <person name="Kaleta C."/>
            <person name="Schulenburg H."/>
            <person name="Samuel B."/>
        </authorList>
    </citation>
    <scope>NUCLEOTIDE SEQUENCE [LARGE SCALE GENOMIC DNA]</scope>
    <source>
        <strain evidence="2 3">MSPm1</strain>
    </source>
</reference>
<gene>
    <name evidence="2" type="ORF">HS968_05900</name>
</gene>
<dbReference type="NCBIfam" id="TIGR02532">
    <property type="entry name" value="IV_pilin_GFxxxE"/>
    <property type="match status" value="1"/>
</dbReference>
<dbReference type="InterPro" id="IPR012902">
    <property type="entry name" value="N_methyl_site"/>
</dbReference>
<dbReference type="RefSeq" id="WP_182370552.1">
    <property type="nucleotide sequence ID" value="NZ_CP059139.1"/>
</dbReference>
<name>A0A7G5DS71_9PSED</name>
<feature type="transmembrane region" description="Helical" evidence="1">
    <location>
        <begin position="12"/>
        <end position="30"/>
    </location>
</feature>
<evidence type="ECO:0000313" key="2">
    <source>
        <dbReference type="EMBL" id="QMV64596.1"/>
    </source>
</evidence>
<dbReference type="PROSITE" id="PS00409">
    <property type="entry name" value="PROKAR_NTER_METHYL"/>
    <property type="match status" value="1"/>
</dbReference>
<accession>A0A7G5DS71</accession>
<dbReference type="Pfam" id="PF07963">
    <property type="entry name" value="N_methyl"/>
    <property type="match status" value="1"/>
</dbReference>
<dbReference type="EMBL" id="CP059139">
    <property type="protein sequence ID" value="QMV64596.1"/>
    <property type="molecule type" value="Genomic_DNA"/>
</dbReference>
<dbReference type="Proteomes" id="UP000515276">
    <property type="component" value="Chromosome"/>
</dbReference>
<keyword evidence="1" id="KW-0812">Transmembrane</keyword>